<dbReference type="SUPFAM" id="SSF53756">
    <property type="entry name" value="UDP-Glycosyltransferase/glycogen phosphorylase"/>
    <property type="match status" value="1"/>
</dbReference>
<evidence type="ECO:0000256" key="1">
    <source>
        <dbReference type="ARBA" id="ARBA00022676"/>
    </source>
</evidence>
<evidence type="ECO:0000256" key="2">
    <source>
        <dbReference type="ARBA" id="ARBA00022679"/>
    </source>
</evidence>
<dbReference type="CDD" id="cd03789">
    <property type="entry name" value="GT9_LPS_heptosyltransferase"/>
    <property type="match status" value="1"/>
</dbReference>
<proteinExistence type="predicted"/>
<sequence length="394" mass="40658">MHGPGAVVAVMGSVRFSHPGADRGGPVDLGAARRILAVRADSIGDVVTTTPALRAIRAAAPQADLDLLASPAGWALAPMIEDLDGVLTVSPSSQELSGRHPGRAGDSVAERELLDRLTTARYDVLLVFTSFSQSPWPVAHLGLLAGIGTRVVHSREFGGAVATHWVTPPPDRTHQVDRALHLLASIGVPDRGRAPALRVPPDADEAADRLAPPGPFALLAPGASCAARRYPAERFGAAAARLATSGLPVLVAGTASEDELVARVVAAAGHPAVTPVPPAPLTVFAALLRRAAVAITNNSGAMHIADAVGTPVAVTYAGTERLAELRPRSVPAALLRRSVACSPCRQLQCPFGHECLDVPPAELAAAALALVPRVVATPAPPEGQPRLRHTTPTR</sequence>
<comment type="caution">
    <text evidence="3">The sequence shown here is derived from an EMBL/GenBank/DDBJ whole genome shotgun (WGS) entry which is preliminary data.</text>
</comment>
<protein>
    <submittedName>
        <fullName evidence="3">Glycosyltransferase family 9 protein</fullName>
    </submittedName>
</protein>
<organism evidence="3 4">
    <name type="scientific">Pseudonocardia aurantiaca</name>
    <dbReference type="NCBI Taxonomy" id="75290"/>
    <lineage>
        <taxon>Bacteria</taxon>
        <taxon>Bacillati</taxon>
        <taxon>Actinomycetota</taxon>
        <taxon>Actinomycetes</taxon>
        <taxon>Pseudonocardiales</taxon>
        <taxon>Pseudonocardiaceae</taxon>
        <taxon>Pseudonocardia</taxon>
    </lineage>
</organism>
<dbReference type="Pfam" id="PF01075">
    <property type="entry name" value="Glyco_transf_9"/>
    <property type="match status" value="1"/>
</dbReference>
<gene>
    <name evidence="3" type="ORF">ACFSCY_06905</name>
</gene>
<reference evidence="4" key="1">
    <citation type="journal article" date="2019" name="Int. J. Syst. Evol. Microbiol.">
        <title>The Global Catalogue of Microorganisms (GCM) 10K type strain sequencing project: providing services to taxonomists for standard genome sequencing and annotation.</title>
        <authorList>
            <consortium name="The Broad Institute Genomics Platform"/>
            <consortium name="The Broad Institute Genome Sequencing Center for Infectious Disease"/>
            <person name="Wu L."/>
            <person name="Ma J."/>
        </authorList>
    </citation>
    <scope>NUCLEOTIDE SEQUENCE [LARGE SCALE GENOMIC DNA]</scope>
    <source>
        <strain evidence="4">JCM 12165</strain>
    </source>
</reference>
<keyword evidence="1" id="KW-0328">Glycosyltransferase</keyword>
<dbReference type="Proteomes" id="UP001597145">
    <property type="component" value="Unassembled WGS sequence"/>
</dbReference>
<accession>A0ABW4FEP8</accession>
<keyword evidence="4" id="KW-1185">Reference proteome</keyword>
<dbReference type="EMBL" id="JBHUCP010000004">
    <property type="protein sequence ID" value="MFD1529165.1"/>
    <property type="molecule type" value="Genomic_DNA"/>
</dbReference>
<dbReference type="RefSeq" id="WP_343975192.1">
    <property type="nucleotide sequence ID" value="NZ_BAAAJG010000008.1"/>
</dbReference>
<dbReference type="Gene3D" id="3.40.50.2000">
    <property type="entry name" value="Glycogen Phosphorylase B"/>
    <property type="match status" value="2"/>
</dbReference>
<dbReference type="InterPro" id="IPR051199">
    <property type="entry name" value="LPS_LOS_Heptosyltrfase"/>
</dbReference>
<keyword evidence="2" id="KW-0808">Transferase</keyword>
<evidence type="ECO:0000313" key="3">
    <source>
        <dbReference type="EMBL" id="MFD1529165.1"/>
    </source>
</evidence>
<evidence type="ECO:0000313" key="4">
    <source>
        <dbReference type="Proteomes" id="UP001597145"/>
    </source>
</evidence>
<name>A0ABW4FEP8_9PSEU</name>
<dbReference type="PANTHER" id="PTHR30160">
    <property type="entry name" value="TETRAACYLDISACCHARIDE 4'-KINASE-RELATED"/>
    <property type="match status" value="1"/>
</dbReference>
<dbReference type="InterPro" id="IPR002201">
    <property type="entry name" value="Glyco_trans_9"/>
</dbReference>